<dbReference type="AlphaFoldDB" id="A0A6H2DRY3"/>
<sequence>MIYRKLFLAAALAAAPVASLHAADVQIVAQNPVIELSVSEQVNSAPDTASFSTGVETKAPTATQALRDNSRMAKTVIDKLKSLGIEDKDIQTTGISLNADYQYDRASEQNRFVGYRVSNQVSATVRDIEKLGMILDALVSQGGATNLNGPYFSVDDDSELKKLARERALANARMQALSYANAEGYAGVRVLSISEGLSNVSQGPMPQMRGMVADAVQDLPISVGQVGTTINLSITYEMVR</sequence>
<organism evidence="2 3">
    <name type="scientific">Parasphingorhabdus halotolerans</name>
    <dbReference type="NCBI Taxonomy" id="2725558"/>
    <lineage>
        <taxon>Bacteria</taxon>
        <taxon>Pseudomonadati</taxon>
        <taxon>Pseudomonadota</taxon>
        <taxon>Alphaproteobacteria</taxon>
        <taxon>Sphingomonadales</taxon>
        <taxon>Sphingomonadaceae</taxon>
        <taxon>Parasphingorhabdus</taxon>
    </lineage>
</organism>
<dbReference type="InterPro" id="IPR052022">
    <property type="entry name" value="26kDa_periplasmic_antigen"/>
</dbReference>
<feature type="chain" id="PRO_5026197778" evidence="1">
    <location>
        <begin position="23"/>
        <end position="240"/>
    </location>
</feature>
<dbReference type="KEGG" id="phao:HF685_15690"/>
<accession>A0A6H2DRY3</accession>
<dbReference type="InterPro" id="IPR007497">
    <property type="entry name" value="SIMPL/DUF541"/>
</dbReference>
<reference evidence="2 3" key="1">
    <citation type="submission" date="2020-04" db="EMBL/GenBank/DDBJ databases">
        <title>Genome sequence for Sphingorhabdus sp. strain M1.</title>
        <authorList>
            <person name="Park S.-J."/>
        </authorList>
    </citation>
    <scope>NUCLEOTIDE SEQUENCE [LARGE SCALE GENOMIC DNA]</scope>
    <source>
        <strain evidence="2 3">JK6</strain>
    </source>
</reference>
<evidence type="ECO:0000313" key="2">
    <source>
        <dbReference type="EMBL" id="QJB70521.1"/>
    </source>
</evidence>
<evidence type="ECO:0000313" key="3">
    <source>
        <dbReference type="Proteomes" id="UP000501600"/>
    </source>
</evidence>
<keyword evidence="3" id="KW-1185">Reference proteome</keyword>
<dbReference type="Gene3D" id="3.30.110.170">
    <property type="entry name" value="Protein of unknown function (DUF541), domain 1"/>
    <property type="match status" value="1"/>
</dbReference>
<dbReference type="EMBL" id="CP051217">
    <property type="protein sequence ID" value="QJB70521.1"/>
    <property type="molecule type" value="Genomic_DNA"/>
</dbReference>
<dbReference type="PANTHER" id="PTHR34387">
    <property type="entry name" value="SLR1258 PROTEIN"/>
    <property type="match status" value="1"/>
</dbReference>
<dbReference type="PANTHER" id="PTHR34387:SF1">
    <property type="entry name" value="PERIPLASMIC IMMUNOGENIC PROTEIN"/>
    <property type="match status" value="1"/>
</dbReference>
<dbReference type="Gene3D" id="3.30.70.2970">
    <property type="entry name" value="Protein of unknown function (DUF541), domain 2"/>
    <property type="match status" value="1"/>
</dbReference>
<dbReference type="RefSeq" id="WP_168820926.1">
    <property type="nucleotide sequence ID" value="NZ_CP051217.1"/>
</dbReference>
<dbReference type="Proteomes" id="UP000501600">
    <property type="component" value="Chromosome"/>
</dbReference>
<dbReference type="GO" id="GO:0006974">
    <property type="term" value="P:DNA damage response"/>
    <property type="evidence" value="ECO:0007669"/>
    <property type="project" value="TreeGrafter"/>
</dbReference>
<evidence type="ECO:0000256" key="1">
    <source>
        <dbReference type="SAM" id="SignalP"/>
    </source>
</evidence>
<gene>
    <name evidence="2" type="ORF">HF685_15690</name>
</gene>
<name>A0A6H2DRY3_9SPHN</name>
<feature type="signal peptide" evidence="1">
    <location>
        <begin position="1"/>
        <end position="22"/>
    </location>
</feature>
<dbReference type="Pfam" id="PF04402">
    <property type="entry name" value="SIMPL"/>
    <property type="match status" value="1"/>
</dbReference>
<proteinExistence type="predicted"/>
<keyword evidence="1" id="KW-0732">Signal</keyword>
<protein>
    <submittedName>
        <fullName evidence="2">SIMPL domain-containing protein</fullName>
    </submittedName>
</protein>